<reference evidence="4 5" key="1">
    <citation type="submission" date="2019-11" db="EMBL/GenBank/DDBJ databases">
        <authorList>
            <person name="Holert J."/>
        </authorList>
    </citation>
    <scope>NUCLEOTIDE SEQUENCE [LARGE SCALE GENOMIC DNA]</scope>
    <source>
        <strain evidence="4">BC5_2</strain>
    </source>
</reference>
<dbReference type="OrthoDB" id="9800897at2"/>
<dbReference type="PANTHER" id="PTHR44591:SF3">
    <property type="entry name" value="RESPONSE REGULATORY DOMAIN-CONTAINING PROTEIN"/>
    <property type="match status" value="1"/>
</dbReference>
<dbReference type="InterPro" id="IPR011006">
    <property type="entry name" value="CheY-like_superfamily"/>
</dbReference>
<name>A0A5S9Q274_9GAMM</name>
<dbReference type="Gene3D" id="3.40.50.2300">
    <property type="match status" value="2"/>
</dbReference>
<organism evidence="4 5">
    <name type="scientific">BD1-7 clade bacterium</name>
    <dbReference type="NCBI Taxonomy" id="2029982"/>
    <lineage>
        <taxon>Bacteria</taxon>
        <taxon>Pseudomonadati</taxon>
        <taxon>Pseudomonadota</taxon>
        <taxon>Gammaproteobacteria</taxon>
        <taxon>Cellvibrionales</taxon>
        <taxon>Spongiibacteraceae</taxon>
        <taxon>BD1-7 clade</taxon>
    </lineage>
</organism>
<evidence type="ECO:0000256" key="1">
    <source>
        <dbReference type="ARBA" id="ARBA00022553"/>
    </source>
</evidence>
<dbReference type="AlphaFoldDB" id="A0A5S9Q274"/>
<dbReference type="InterPro" id="IPR001789">
    <property type="entry name" value="Sig_transdc_resp-reg_receiver"/>
</dbReference>
<dbReference type="Pfam" id="PF00072">
    <property type="entry name" value="Response_reg"/>
    <property type="match status" value="2"/>
</dbReference>
<protein>
    <submittedName>
        <fullName evidence="4">Chemotaxis protein CheY</fullName>
    </submittedName>
</protein>
<feature type="domain" description="Response regulatory" evidence="3">
    <location>
        <begin position="10"/>
        <end position="127"/>
    </location>
</feature>
<feature type="domain" description="Response regulatory" evidence="3">
    <location>
        <begin position="151"/>
        <end position="270"/>
    </location>
</feature>
<dbReference type="PROSITE" id="PS50110">
    <property type="entry name" value="RESPONSE_REGULATORY"/>
    <property type="match status" value="2"/>
</dbReference>
<dbReference type="Proteomes" id="UP000434580">
    <property type="component" value="Unassembled WGS sequence"/>
</dbReference>
<accession>A0A5S9Q274</accession>
<evidence type="ECO:0000259" key="3">
    <source>
        <dbReference type="PROSITE" id="PS50110"/>
    </source>
</evidence>
<sequence length="303" mass="33531">MSSNTMKDLKLLLVVPSRLQQTLLSKSLTRFGVEDIAICRTIEEAIVRMREAGPSLVVSSMYFEDGDGLDLVEAMRQDAQLASIDFMLVSAEHRFSVLDPMRQAGVLAVLPKPFAEDDLYRALNSSATLAALKANVPQAENEPDFDASALRILLVDDSLLARKQMLRVLTRLGVSEALVRQAEDGQEALKVLEEATFDIIFTDYNMPNMDGEALLLQIRQKPDMADIPVFMVTSETSQTKLASVQASGVTALMDKPFDLDYLKYLLSIHYQQPDTKPESLDLRALLPASECKEVLCSDVDGVK</sequence>
<gene>
    <name evidence="4" type="primary">cheY</name>
    <name evidence="4" type="ORF">DPBNPPHM_01560</name>
</gene>
<keyword evidence="1 2" id="KW-0597">Phosphoprotein</keyword>
<comment type="caution">
    <text evidence="2">Lacks conserved residue(s) required for the propagation of feature annotation.</text>
</comment>
<dbReference type="PANTHER" id="PTHR44591">
    <property type="entry name" value="STRESS RESPONSE REGULATOR PROTEIN 1"/>
    <property type="match status" value="1"/>
</dbReference>
<dbReference type="GO" id="GO:0000160">
    <property type="term" value="P:phosphorelay signal transduction system"/>
    <property type="evidence" value="ECO:0007669"/>
    <property type="project" value="InterPro"/>
</dbReference>
<dbReference type="SMART" id="SM00448">
    <property type="entry name" value="REC"/>
    <property type="match status" value="2"/>
</dbReference>
<dbReference type="EMBL" id="CACSII010000016">
    <property type="protein sequence ID" value="CAA0112081.1"/>
    <property type="molecule type" value="Genomic_DNA"/>
</dbReference>
<evidence type="ECO:0000313" key="5">
    <source>
        <dbReference type="Proteomes" id="UP000434580"/>
    </source>
</evidence>
<dbReference type="InterPro" id="IPR050595">
    <property type="entry name" value="Bact_response_regulator"/>
</dbReference>
<evidence type="ECO:0000256" key="2">
    <source>
        <dbReference type="PROSITE-ProRule" id="PRU00169"/>
    </source>
</evidence>
<evidence type="ECO:0000313" key="4">
    <source>
        <dbReference type="EMBL" id="CAA0112081.1"/>
    </source>
</evidence>
<proteinExistence type="predicted"/>
<feature type="modified residue" description="4-aspartylphosphate" evidence="2">
    <location>
        <position position="203"/>
    </location>
</feature>
<dbReference type="SUPFAM" id="SSF52172">
    <property type="entry name" value="CheY-like"/>
    <property type="match status" value="2"/>
</dbReference>